<dbReference type="InterPro" id="IPR000866">
    <property type="entry name" value="AhpC/TSA"/>
</dbReference>
<feature type="domain" description="Thioredoxin" evidence="3">
    <location>
        <begin position="1"/>
        <end position="145"/>
    </location>
</feature>
<feature type="region of interest" description="Disordered" evidence="2">
    <location>
        <begin position="354"/>
        <end position="378"/>
    </location>
</feature>
<name>A0ABP9RFZ2_9ACTN</name>
<evidence type="ECO:0000259" key="3">
    <source>
        <dbReference type="PROSITE" id="PS51352"/>
    </source>
</evidence>
<dbReference type="InterPro" id="IPR013766">
    <property type="entry name" value="Thioredoxin_domain"/>
</dbReference>
<dbReference type="Pfam" id="PF01436">
    <property type="entry name" value="NHL"/>
    <property type="match status" value="1"/>
</dbReference>
<dbReference type="CDD" id="cd14951">
    <property type="entry name" value="NHL-2_like"/>
    <property type="match status" value="1"/>
</dbReference>
<evidence type="ECO:0000256" key="1">
    <source>
        <dbReference type="ARBA" id="ARBA00022737"/>
    </source>
</evidence>
<gene>
    <name evidence="4" type="ORF">GCM10023322_00720</name>
</gene>
<dbReference type="PROSITE" id="PS51352">
    <property type="entry name" value="THIOREDOXIN_2"/>
    <property type="match status" value="1"/>
</dbReference>
<dbReference type="RefSeq" id="WP_345625011.1">
    <property type="nucleotide sequence ID" value="NZ_BAABJQ010000001.1"/>
</dbReference>
<protein>
    <submittedName>
        <fullName evidence="4">Thioredoxin-like domain-containing protein</fullName>
    </submittedName>
</protein>
<evidence type="ECO:0000256" key="2">
    <source>
        <dbReference type="SAM" id="MobiDB-lite"/>
    </source>
</evidence>
<proteinExistence type="predicted"/>
<dbReference type="SUPFAM" id="SSF52833">
    <property type="entry name" value="Thioredoxin-like"/>
    <property type="match status" value="1"/>
</dbReference>
<dbReference type="Gene3D" id="2.120.10.30">
    <property type="entry name" value="TolB, C-terminal domain"/>
    <property type="match status" value="2"/>
</dbReference>
<dbReference type="EMBL" id="BAABJQ010000001">
    <property type="protein sequence ID" value="GAA5177047.1"/>
    <property type="molecule type" value="Genomic_DNA"/>
</dbReference>
<dbReference type="InterPro" id="IPR001258">
    <property type="entry name" value="NHL_repeat"/>
</dbReference>
<evidence type="ECO:0000313" key="4">
    <source>
        <dbReference type="EMBL" id="GAA5177047.1"/>
    </source>
</evidence>
<organism evidence="4 5">
    <name type="scientific">Rugosimonospora acidiphila</name>
    <dbReference type="NCBI Taxonomy" id="556531"/>
    <lineage>
        <taxon>Bacteria</taxon>
        <taxon>Bacillati</taxon>
        <taxon>Actinomycetota</taxon>
        <taxon>Actinomycetes</taxon>
        <taxon>Micromonosporales</taxon>
        <taxon>Micromonosporaceae</taxon>
        <taxon>Rugosimonospora</taxon>
    </lineage>
</organism>
<reference evidence="5" key="1">
    <citation type="journal article" date="2019" name="Int. J. Syst. Evol. Microbiol.">
        <title>The Global Catalogue of Microorganisms (GCM) 10K type strain sequencing project: providing services to taxonomists for standard genome sequencing and annotation.</title>
        <authorList>
            <consortium name="The Broad Institute Genomics Platform"/>
            <consortium name="The Broad Institute Genome Sequencing Center for Infectious Disease"/>
            <person name="Wu L."/>
            <person name="Ma J."/>
        </authorList>
    </citation>
    <scope>NUCLEOTIDE SEQUENCE [LARGE SCALE GENOMIC DNA]</scope>
    <source>
        <strain evidence="5">JCM 18304</strain>
    </source>
</reference>
<comment type="caution">
    <text evidence="4">The sequence shown here is derived from an EMBL/GenBank/DDBJ whole genome shotgun (WGS) entry which is preliminary data.</text>
</comment>
<dbReference type="InterPro" id="IPR011042">
    <property type="entry name" value="6-blade_b-propeller_TolB-like"/>
</dbReference>
<sequence length="643" mass="66944">MIRVRAPELRGRGWLNTGGRELRLSDLRGKIVLLDFWTFCCINCLHVLDELRPLEEKYGDILVTIGVHSPKFEHEKDPVALAAAVERYGVGHPVLDDPELETWQQYTARAWPTLCLVDPEGYLVATVAGEGHAAGLAKMIDSLIETHEARGTLHRGDAPFVPPAPPDTDLRFPGKAVLSPDGGFLVSSSAQHQIVELAEDFSVLRRIGSGTRGRADGVAATAQFSEPQGLCLLPARVAEAVGYDLVVADTVNHLLRGVRLADGSVSTVAGTGRPWRSAPEGTGALDVDLSSPWDLAWYDGRVIVAMAGVHQLWWFDPIEGTAGVYAGTTVEALRDGPLAETWMAQPSGLSALPGAAGSAGSGSAGSAESGAAGSVESGAAGAGDAAGERLWLVDSESSSLRFVADGALHTAVGQGLFDFGQVDGPAAKALFQHPLGVCALPDGSVLVADTYNNALRRFADGQVSTVATGLAEPSDVVLTPDGGVVVVESAAHRLTRLAPGVLAVAADGSAGGMGPDRRYRTERPATRLAPGTVRLEVMFAPAPGQKLDDSFGPSTRLEVSASPPELLLAGAGVTTDLTRELVLSPDVPGGVLQVVGQAATCDAHEEHAACHLTRQDWGVPVVTAPDGAATISLALFQHDQPAG</sequence>
<dbReference type="SUPFAM" id="SSF101898">
    <property type="entry name" value="NHL repeat"/>
    <property type="match status" value="1"/>
</dbReference>
<feature type="compositionally biased region" description="Low complexity" evidence="2">
    <location>
        <begin position="364"/>
        <end position="378"/>
    </location>
</feature>
<dbReference type="Pfam" id="PF00578">
    <property type="entry name" value="AhpC-TSA"/>
    <property type="match status" value="1"/>
</dbReference>
<dbReference type="PANTHER" id="PTHR46388">
    <property type="entry name" value="NHL REPEAT-CONTAINING PROTEIN 2"/>
    <property type="match status" value="1"/>
</dbReference>
<dbReference type="InterPro" id="IPR045302">
    <property type="entry name" value="NHL2_NHL_rpt_dom"/>
</dbReference>
<dbReference type="PANTHER" id="PTHR46388:SF2">
    <property type="entry name" value="NHL REPEAT-CONTAINING PROTEIN 2"/>
    <property type="match status" value="1"/>
</dbReference>
<keyword evidence="5" id="KW-1185">Reference proteome</keyword>
<dbReference type="Gene3D" id="3.40.30.10">
    <property type="entry name" value="Glutaredoxin"/>
    <property type="match status" value="1"/>
</dbReference>
<dbReference type="Proteomes" id="UP001501570">
    <property type="component" value="Unassembled WGS sequence"/>
</dbReference>
<accession>A0ABP9RFZ2</accession>
<keyword evidence="1" id="KW-0677">Repeat</keyword>
<evidence type="ECO:0000313" key="5">
    <source>
        <dbReference type="Proteomes" id="UP001501570"/>
    </source>
</evidence>
<dbReference type="InterPro" id="IPR036249">
    <property type="entry name" value="Thioredoxin-like_sf"/>
</dbReference>